<dbReference type="InterPro" id="IPR055915">
    <property type="entry name" value="DUF7492"/>
</dbReference>
<reference evidence="3 4" key="1">
    <citation type="submission" date="2024-02" db="EMBL/GenBank/DDBJ databases">
        <title>Discinaceae phylogenomics.</title>
        <authorList>
            <person name="Dirks A.C."/>
            <person name="James T.Y."/>
        </authorList>
    </citation>
    <scope>NUCLEOTIDE SEQUENCE [LARGE SCALE GENOMIC DNA]</scope>
    <source>
        <strain evidence="3 4">ACD0624</strain>
    </source>
</reference>
<dbReference type="EMBL" id="JBBBZM010000005">
    <property type="protein sequence ID" value="KAL0640193.1"/>
    <property type="molecule type" value="Genomic_DNA"/>
</dbReference>
<evidence type="ECO:0000313" key="3">
    <source>
        <dbReference type="EMBL" id="KAL0640193.1"/>
    </source>
</evidence>
<evidence type="ECO:0000313" key="4">
    <source>
        <dbReference type="Proteomes" id="UP001447188"/>
    </source>
</evidence>
<feature type="signal peptide" evidence="1">
    <location>
        <begin position="1"/>
        <end position="25"/>
    </location>
</feature>
<proteinExistence type="predicted"/>
<evidence type="ECO:0000259" key="2">
    <source>
        <dbReference type="Pfam" id="PF24320"/>
    </source>
</evidence>
<organism evidence="3 4">
    <name type="scientific">Discina gigas</name>
    <dbReference type="NCBI Taxonomy" id="1032678"/>
    <lineage>
        <taxon>Eukaryota</taxon>
        <taxon>Fungi</taxon>
        <taxon>Dikarya</taxon>
        <taxon>Ascomycota</taxon>
        <taxon>Pezizomycotina</taxon>
        <taxon>Pezizomycetes</taxon>
        <taxon>Pezizales</taxon>
        <taxon>Discinaceae</taxon>
        <taxon>Discina</taxon>
    </lineage>
</organism>
<name>A0ABR3GWL2_9PEZI</name>
<gene>
    <name evidence="3" type="ORF">Q9L58_000751</name>
</gene>
<dbReference type="Pfam" id="PF24320">
    <property type="entry name" value="DUF7492"/>
    <property type="match status" value="1"/>
</dbReference>
<accession>A0ABR3GWL2</accession>
<sequence length="254" mass="28048">MRNFQIFFTRMLLFMLFIGAQLAMSHSWLDSVQVEAKKAVGYIRDFNGRDKEVDTHNSYLMSSTRVPVCKLNQQSPKNSVSFPRLKAAPGDRVVAFHTENGHVSLPATSSSKSGVTYWFGTTNQQEIPTLGDVLEWRDAGEEEDGPGQYLGASTYDDKKCAEPNQSPISAQRGVGPRGVGKACKDSGFDIPKGLKPGTIFTVYWVWDFSEHFGLNPNFFEWYSSCLDIDIVLGSGGNGDKPVTGYKAPSRARIG</sequence>
<keyword evidence="4" id="KW-1185">Reference proteome</keyword>
<dbReference type="Proteomes" id="UP001447188">
    <property type="component" value="Unassembled WGS sequence"/>
</dbReference>
<feature type="domain" description="DUF7492" evidence="2">
    <location>
        <begin position="24"/>
        <end position="233"/>
    </location>
</feature>
<keyword evidence="1" id="KW-0732">Signal</keyword>
<protein>
    <recommendedName>
        <fullName evidence="2">DUF7492 domain-containing protein</fullName>
    </recommendedName>
</protein>
<evidence type="ECO:0000256" key="1">
    <source>
        <dbReference type="SAM" id="SignalP"/>
    </source>
</evidence>
<comment type="caution">
    <text evidence="3">The sequence shown here is derived from an EMBL/GenBank/DDBJ whole genome shotgun (WGS) entry which is preliminary data.</text>
</comment>
<feature type="chain" id="PRO_5046381704" description="DUF7492 domain-containing protein" evidence="1">
    <location>
        <begin position="26"/>
        <end position="254"/>
    </location>
</feature>